<dbReference type="Proteomes" id="UP000322077">
    <property type="component" value="Unassembled WGS sequence"/>
</dbReference>
<name>A0A5D9C1R5_9SPHN</name>
<protein>
    <submittedName>
        <fullName evidence="1">DOMON-like domain-containing protein</fullName>
    </submittedName>
</protein>
<proteinExistence type="predicted"/>
<sequence length="144" mass="16396">MLLTYRVIGARPMRPEWAVAERADGLWQTTCFEAFIRPGDGHSYFEFNFSPSTRWAAYAFDRYREGMRNLALPVEPFIERTDDGVEVDLDLSVIPYLPCVMSVSAIIEEKDGTKSYWALAHPPGKPDFHDPACFVLELPAPRLP</sequence>
<evidence type="ECO:0000313" key="1">
    <source>
        <dbReference type="EMBL" id="TZG25242.1"/>
    </source>
</evidence>
<comment type="caution">
    <text evidence="1">The sequence shown here is derived from an EMBL/GenBank/DDBJ whole genome shotgun (WGS) entry which is preliminary data.</text>
</comment>
<evidence type="ECO:0000313" key="2">
    <source>
        <dbReference type="Proteomes" id="UP000322077"/>
    </source>
</evidence>
<organism evidence="1 2">
    <name type="scientific">Sphingomonas montanisoli</name>
    <dbReference type="NCBI Taxonomy" id="2606412"/>
    <lineage>
        <taxon>Bacteria</taxon>
        <taxon>Pseudomonadati</taxon>
        <taxon>Pseudomonadota</taxon>
        <taxon>Alphaproteobacteria</taxon>
        <taxon>Sphingomonadales</taxon>
        <taxon>Sphingomonadaceae</taxon>
        <taxon>Sphingomonas</taxon>
    </lineage>
</organism>
<reference evidence="1 2" key="1">
    <citation type="submission" date="2019-08" db="EMBL/GenBank/DDBJ databases">
        <authorList>
            <person name="Wang G."/>
            <person name="Xu Z."/>
        </authorList>
    </citation>
    <scope>NUCLEOTIDE SEQUENCE [LARGE SCALE GENOMIC DNA]</scope>
    <source>
        <strain evidence="1 2">ZX</strain>
    </source>
</reference>
<dbReference type="CDD" id="cd09627">
    <property type="entry name" value="DOMON_murB_like"/>
    <property type="match status" value="1"/>
</dbReference>
<accession>A0A5D9C1R5</accession>
<dbReference type="Gene3D" id="2.60.40.1190">
    <property type="match status" value="1"/>
</dbReference>
<keyword evidence="2" id="KW-1185">Reference proteome</keyword>
<dbReference type="EMBL" id="VTOU01000004">
    <property type="protein sequence ID" value="TZG25242.1"/>
    <property type="molecule type" value="Genomic_DNA"/>
</dbReference>
<gene>
    <name evidence="1" type="ORF">FYJ91_18065</name>
</gene>
<dbReference type="AlphaFoldDB" id="A0A5D9C1R5"/>